<evidence type="ECO:0000313" key="1">
    <source>
        <dbReference type="EMBL" id="CAE6512414.1"/>
    </source>
</evidence>
<organism evidence="2 3">
    <name type="scientific">Nitrosomonas nitrosa</name>
    <dbReference type="NCBI Taxonomy" id="52442"/>
    <lineage>
        <taxon>Bacteria</taxon>
        <taxon>Pseudomonadati</taxon>
        <taxon>Pseudomonadota</taxon>
        <taxon>Betaproteobacteria</taxon>
        <taxon>Nitrosomonadales</taxon>
        <taxon>Nitrosomonadaceae</taxon>
        <taxon>Nitrosomonas</taxon>
    </lineage>
</organism>
<gene>
    <name evidence="1" type="ORF">NMYAN_40111</name>
    <name evidence="2" type="ORF">SAMN05421880_13525</name>
</gene>
<dbReference type="EMBL" id="CAJNAP010000034">
    <property type="protein sequence ID" value="CAE6512414.1"/>
    <property type="molecule type" value="Genomic_DNA"/>
</dbReference>
<dbReference type="AlphaFoldDB" id="A0A1I4TWS6"/>
<evidence type="ECO:0000313" key="2">
    <source>
        <dbReference type="EMBL" id="SFM81003.1"/>
    </source>
</evidence>
<protein>
    <submittedName>
        <fullName evidence="1 2">Phosphohistidine phosphatase</fullName>
    </submittedName>
</protein>
<reference evidence="1" key="2">
    <citation type="submission" date="2021-02" db="EMBL/GenBank/DDBJ databases">
        <authorList>
            <person name="Han P."/>
        </authorList>
    </citation>
    <scope>NUCLEOTIDE SEQUENCE</scope>
    <source>
        <strain evidence="1">Nitrosomonas nitrosa 18-3D</strain>
    </source>
</reference>
<sequence length="150" mass="16464">MELILWRHAEAEEGYPDAARKLTEKGLKQAHNMAQWLKPRLPKHTRMIVSPATRTQQTALALCDDFETTPEVGTGASVDTVISAAHWPYAENAVLVVGHQPTLGNIAASLICNKNTGFSIKKGAVWWFSCKQSAETGNIILRAVINPDMV</sequence>
<dbReference type="GO" id="GO:0101006">
    <property type="term" value="F:protein histidine phosphatase activity"/>
    <property type="evidence" value="ECO:0007669"/>
    <property type="project" value="InterPro"/>
</dbReference>
<accession>A0A1I4TWS6</accession>
<dbReference type="Gene3D" id="3.40.50.1240">
    <property type="entry name" value="Phosphoglycerate mutase-like"/>
    <property type="match status" value="1"/>
</dbReference>
<proteinExistence type="predicted"/>
<dbReference type="GO" id="GO:0005737">
    <property type="term" value="C:cytoplasm"/>
    <property type="evidence" value="ECO:0007669"/>
    <property type="project" value="InterPro"/>
</dbReference>
<keyword evidence="3" id="KW-1185">Reference proteome</keyword>
<dbReference type="InterPro" id="IPR029033">
    <property type="entry name" value="His_PPase_superfam"/>
</dbReference>
<name>A0A1I4TWS6_9PROT</name>
<dbReference type="NCBIfam" id="TIGR00249">
    <property type="entry name" value="sixA"/>
    <property type="match status" value="1"/>
</dbReference>
<reference evidence="2 3" key="1">
    <citation type="submission" date="2016-10" db="EMBL/GenBank/DDBJ databases">
        <authorList>
            <person name="de Groot N.N."/>
        </authorList>
    </citation>
    <scope>NUCLEOTIDE SEQUENCE [LARGE SCALE GENOMIC DNA]</scope>
    <source>
        <strain evidence="2 3">Nm146</strain>
    </source>
</reference>
<dbReference type="SMART" id="SM00855">
    <property type="entry name" value="PGAM"/>
    <property type="match status" value="1"/>
</dbReference>
<dbReference type="RefSeq" id="WP_090671915.1">
    <property type="nucleotide sequence ID" value="NZ_CAJNAP010000034.1"/>
</dbReference>
<dbReference type="Proteomes" id="UP000199561">
    <property type="component" value="Unassembled WGS sequence"/>
</dbReference>
<dbReference type="SUPFAM" id="SSF53254">
    <property type="entry name" value="Phosphoglycerate mutase-like"/>
    <property type="match status" value="1"/>
</dbReference>
<dbReference type="Pfam" id="PF00300">
    <property type="entry name" value="His_Phos_1"/>
    <property type="match status" value="1"/>
</dbReference>
<dbReference type="EMBL" id="FOUF01000035">
    <property type="protein sequence ID" value="SFM81003.1"/>
    <property type="molecule type" value="Genomic_DNA"/>
</dbReference>
<evidence type="ECO:0000313" key="3">
    <source>
        <dbReference type="Proteomes" id="UP000199561"/>
    </source>
</evidence>
<dbReference type="CDD" id="cd07040">
    <property type="entry name" value="HP"/>
    <property type="match status" value="1"/>
</dbReference>
<dbReference type="InterPro" id="IPR013078">
    <property type="entry name" value="His_Pase_superF_clade-1"/>
</dbReference>
<dbReference type="STRING" id="52442.SAMN05421880_13525"/>
<dbReference type="InterPro" id="IPR004449">
    <property type="entry name" value="SixA"/>
</dbReference>
<dbReference type="Proteomes" id="UP000601736">
    <property type="component" value="Unassembled WGS sequence"/>
</dbReference>